<evidence type="ECO:0000256" key="1">
    <source>
        <dbReference type="SAM" id="Phobius"/>
    </source>
</evidence>
<dbReference type="AlphaFoldDB" id="A9T7M2"/>
<reference evidence="2 4" key="1">
    <citation type="journal article" date="2008" name="Science">
        <title>The Physcomitrella genome reveals evolutionary insights into the conquest of land by plants.</title>
        <authorList>
            <person name="Rensing S."/>
            <person name="Lang D."/>
            <person name="Zimmer A."/>
            <person name="Terry A."/>
            <person name="Salamov A."/>
            <person name="Shapiro H."/>
            <person name="Nishiyama T."/>
            <person name="Perroud P.-F."/>
            <person name="Lindquist E."/>
            <person name="Kamisugi Y."/>
            <person name="Tanahashi T."/>
            <person name="Sakakibara K."/>
            <person name="Fujita T."/>
            <person name="Oishi K."/>
            <person name="Shin-I T."/>
            <person name="Kuroki Y."/>
            <person name="Toyoda A."/>
            <person name="Suzuki Y."/>
            <person name="Hashimoto A."/>
            <person name="Yamaguchi K."/>
            <person name="Sugano A."/>
            <person name="Kohara Y."/>
            <person name="Fujiyama A."/>
            <person name="Anterola A."/>
            <person name="Aoki S."/>
            <person name="Ashton N."/>
            <person name="Barbazuk W.B."/>
            <person name="Barker E."/>
            <person name="Bennetzen J."/>
            <person name="Bezanilla M."/>
            <person name="Blankenship R."/>
            <person name="Cho S.H."/>
            <person name="Dutcher S."/>
            <person name="Estelle M."/>
            <person name="Fawcett J.A."/>
            <person name="Gundlach H."/>
            <person name="Hanada K."/>
            <person name="Heyl A."/>
            <person name="Hicks K.A."/>
            <person name="Hugh J."/>
            <person name="Lohr M."/>
            <person name="Mayer K."/>
            <person name="Melkozernov A."/>
            <person name="Murata T."/>
            <person name="Nelson D."/>
            <person name="Pils B."/>
            <person name="Prigge M."/>
            <person name="Reiss B."/>
            <person name="Renner T."/>
            <person name="Rombauts S."/>
            <person name="Rushton P."/>
            <person name="Sanderfoot A."/>
            <person name="Schween G."/>
            <person name="Shiu S.-H."/>
            <person name="Stueber K."/>
            <person name="Theodoulou F.L."/>
            <person name="Tu H."/>
            <person name="Van de Peer Y."/>
            <person name="Verrier P.J."/>
            <person name="Waters E."/>
            <person name="Wood A."/>
            <person name="Yang L."/>
            <person name="Cove D."/>
            <person name="Cuming A."/>
            <person name="Hasebe M."/>
            <person name="Lucas S."/>
            <person name="Mishler D.B."/>
            <person name="Reski R."/>
            <person name="Grigoriev I."/>
            <person name="Quatrano R.S."/>
            <person name="Boore J.L."/>
        </authorList>
    </citation>
    <scope>NUCLEOTIDE SEQUENCE [LARGE SCALE GENOMIC DNA]</scope>
    <source>
        <strain evidence="3 4">cv. Gransden 2004</strain>
    </source>
</reference>
<dbReference type="RefSeq" id="XP_024382002.1">
    <property type="nucleotide sequence ID" value="XM_024526234.2"/>
</dbReference>
<dbReference type="HOGENOM" id="CLU_988308_0_0_1"/>
<organism evidence="2">
    <name type="scientific">Physcomitrium patens</name>
    <name type="common">Spreading-leaved earth moss</name>
    <name type="synonym">Physcomitrella patens</name>
    <dbReference type="NCBI Taxonomy" id="3218"/>
    <lineage>
        <taxon>Eukaryota</taxon>
        <taxon>Viridiplantae</taxon>
        <taxon>Streptophyta</taxon>
        <taxon>Embryophyta</taxon>
        <taxon>Bryophyta</taxon>
        <taxon>Bryophytina</taxon>
        <taxon>Bryopsida</taxon>
        <taxon>Funariidae</taxon>
        <taxon>Funariales</taxon>
        <taxon>Funariaceae</taxon>
        <taxon>Physcomitrium</taxon>
    </lineage>
</organism>
<dbReference type="Gramene" id="Pp3c8_10510V3.1">
    <property type="protein sequence ID" value="PAC:32964935.CDS.1"/>
    <property type="gene ID" value="Pp3c8_10510"/>
</dbReference>
<dbReference type="EnsemblPlants" id="Pp3c8_10510V3.2">
    <property type="protein sequence ID" value="PAC:32964936.CDS.1"/>
    <property type="gene ID" value="Pp3c8_10510"/>
</dbReference>
<evidence type="ECO:0000313" key="2">
    <source>
        <dbReference type="EMBL" id="PNR49467.1"/>
    </source>
</evidence>
<feature type="transmembrane region" description="Helical" evidence="1">
    <location>
        <begin position="13"/>
        <end position="33"/>
    </location>
</feature>
<dbReference type="KEGG" id="ppp:112285417"/>
<sequence>MKTRGQATFGIRFLVHVLVALFVISFWGILLQYRGRILEARRPEVGQILNGVVLSMKDVRFNHSRSVLQSLGIEVVQKVPPSFESKEVDQGLERHVGSRNYHTAMFLKVWSNRMAFLECMEEFVLDPTATTHTWRFFFEDDIAIHPNITSQRAKMIFTKGLTLANKEGFLYLGICGPNCTDSRVLDKDVDAARCFGTCAHAFGFQQWKAAEFLTDMIGLTLKGVEGPVILSFYFDRYLFAYAQMIERLWVIGSNLQSPVTTVWDHFGLLYQDRFHFQSDIGT</sequence>
<dbReference type="Gramene" id="Pp3c8_10510V3.2">
    <property type="protein sequence ID" value="PAC:32964936.CDS.1"/>
    <property type="gene ID" value="Pp3c8_10510"/>
</dbReference>
<dbReference type="EMBL" id="ABEU02000008">
    <property type="protein sequence ID" value="PNR49467.1"/>
    <property type="molecule type" value="Genomic_DNA"/>
</dbReference>
<keyword evidence="1" id="KW-0472">Membrane</keyword>
<dbReference type="GeneID" id="112285417"/>
<evidence type="ECO:0000313" key="3">
    <source>
        <dbReference type="EnsemblPlants" id="PAC:32964935.CDS.1"/>
    </source>
</evidence>
<dbReference type="Proteomes" id="UP000006727">
    <property type="component" value="Chromosome 8"/>
</dbReference>
<gene>
    <name evidence="3" type="primary">LOC112285417</name>
    <name evidence="2" type="ORF">PHYPA_011363</name>
</gene>
<keyword evidence="1" id="KW-0812">Transmembrane</keyword>
<keyword evidence="1" id="KW-1133">Transmembrane helix</keyword>
<protein>
    <submittedName>
        <fullName evidence="2 3">Uncharacterized protein</fullName>
    </submittedName>
</protein>
<dbReference type="PaxDb" id="3218-PP1S179_4V6.1"/>
<evidence type="ECO:0000313" key="4">
    <source>
        <dbReference type="Proteomes" id="UP000006727"/>
    </source>
</evidence>
<dbReference type="RefSeq" id="XP_024382003.1">
    <property type="nucleotide sequence ID" value="XM_024526235.2"/>
</dbReference>
<reference evidence="2 4" key="2">
    <citation type="journal article" date="2018" name="Plant J.">
        <title>The Physcomitrella patens chromosome-scale assembly reveals moss genome structure and evolution.</title>
        <authorList>
            <person name="Lang D."/>
            <person name="Ullrich K.K."/>
            <person name="Murat F."/>
            <person name="Fuchs J."/>
            <person name="Jenkins J."/>
            <person name="Haas F.B."/>
            <person name="Piednoel M."/>
            <person name="Gundlach H."/>
            <person name="Van Bel M."/>
            <person name="Meyberg R."/>
            <person name="Vives C."/>
            <person name="Morata J."/>
            <person name="Symeonidi A."/>
            <person name="Hiss M."/>
            <person name="Muchero W."/>
            <person name="Kamisugi Y."/>
            <person name="Saleh O."/>
            <person name="Blanc G."/>
            <person name="Decker E.L."/>
            <person name="van Gessel N."/>
            <person name="Grimwood J."/>
            <person name="Hayes R.D."/>
            <person name="Graham S.W."/>
            <person name="Gunter L.E."/>
            <person name="McDaniel S.F."/>
            <person name="Hoernstein S.N.W."/>
            <person name="Larsson A."/>
            <person name="Li F.W."/>
            <person name="Perroud P.F."/>
            <person name="Phillips J."/>
            <person name="Ranjan P."/>
            <person name="Rokshar D.S."/>
            <person name="Rothfels C.J."/>
            <person name="Schneider L."/>
            <person name="Shu S."/>
            <person name="Stevenson D.W."/>
            <person name="Thummler F."/>
            <person name="Tillich M."/>
            <person name="Villarreal Aguilar J.C."/>
            <person name="Widiez T."/>
            <person name="Wong G.K."/>
            <person name="Wymore A."/>
            <person name="Zhang Y."/>
            <person name="Zimmer A.D."/>
            <person name="Quatrano R.S."/>
            <person name="Mayer K.F.X."/>
            <person name="Goodstein D."/>
            <person name="Casacuberta J.M."/>
            <person name="Vandepoele K."/>
            <person name="Reski R."/>
            <person name="Cuming A.C."/>
            <person name="Tuskan G.A."/>
            <person name="Maumus F."/>
            <person name="Salse J."/>
            <person name="Schmutz J."/>
            <person name="Rensing S.A."/>
        </authorList>
    </citation>
    <scope>NUCLEOTIDE SEQUENCE [LARGE SCALE GENOMIC DNA]</scope>
    <source>
        <strain evidence="3 4">cv. Gransden 2004</strain>
    </source>
</reference>
<name>A9T7M2_PHYPA</name>
<keyword evidence="4" id="KW-1185">Reference proteome</keyword>
<reference evidence="3" key="3">
    <citation type="submission" date="2020-12" db="UniProtKB">
        <authorList>
            <consortium name="EnsemblPlants"/>
        </authorList>
    </citation>
    <scope>IDENTIFICATION</scope>
</reference>
<dbReference type="OrthoDB" id="9988031at2759"/>
<dbReference type="EnsemblPlants" id="Pp3c8_10510V3.1">
    <property type="protein sequence ID" value="PAC:32964935.CDS.1"/>
    <property type="gene ID" value="Pp3c8_10510"/>
</dbReference>
<accession>A9T7M2</accession>
<proteinExistence type="predicted"/>